<sequence length="67" mass="7284">MLTIGFILLIIAGICALIGFGAFTTPVVGPARVAFYFLLILSLATIFYGVVQTEMHIDPQVPTQERN</sequence>
<evidence type="ECO:0000313" key="2">
    <source>
        <dbReference type="EMBL" id="WNM62626.1"/>
    </source>
</evidence>
<dbReference type="Proteomes" id="UP001302494">
    <property type="component" value="Chromosome"/>
</dbReference>
<keyword evidence="1" id="KW-1133">Transmembrane helix</keyword>
<keyword evidence="1" id="KW-0472">Membrane</keyword>
<name>A0AA96K112_9BACT</name>
<evidence type="ECO:0000256" key="1">
    <source>
        <dbReference type="SAM" id="Phobius"/>
    </source>
</evidence>
<dbReference type="EMBL" id="CP116968">
    <property type="protein sequence ID" value="WNM62626.1"/>
    <property type="molecule type" value="Genomic_DNA"/>
</dbReference>
<keyword evidence="3" id="KW-1185">Reference proteome</keyword>
<dbReference type="RefSeq" id="WP_312746390.1">
    <property type="nucleotide sequence ID" value="NZ_CP116968.1"/>
</dbReference>
<reference evidence="2 3" key="1">
    <citation type="submission" date="2023-01" db="EMBL/GenBank/DDBJ databases">
        <title>Cultivation and genomic characterization of new, ubiquitous marine nitrite-oxidizing bacteria from the Nitrospirales.</title>
        <authorList>
            <person name="Mueller A.J."/>
            <person name="Daebeler A."/>
            <person name="Herbold C.W."/>
            <person name="Kirkegaard R.H."/>
            <person name="Daims H."/>
        </authorList>
    </citation>
    <scope>NUCLEOTIDE SEQUENCE [LARGE SCALE GENOMIC DNA]</scope>
    <source>
        <strain evidence="2 3">DK</strain>
    </source>
</reference>
<evidence type="ECO:0008006" key="4">
    <source>
        <dbReference type="Google" id="ProtNLM"/>
    </source>
</evidence>
<proteinExistence type="predicted"/>
<gene>
    <name evidence="2" type="ORF">PQG83_02450</name>
</gene>
<feature type="transmembrane region" description="Helical" evidence="1">
    <location>
        <begin position="33"/>
        <end position="51"/>
    </location>
</feature>
<organism evidence="2 3">
    <name type="scientific">Candidatus Nitrospira neomarina</name>
    <dbReference type="NCBI Taxonomy" id="3020899"/>
    <lineage>
        <taxon>Bacteria</taxon>
        <taxon>Pseudomonadati</taxon>
        <taxon>Nitrospirota</taxon>
        <taxon>Nitrospiria</taxon>
        <taxon>Nitrospirales</taxon>
        <taxon>Nitrospiraceae</taxon>
        <taxon>Nitrospira</taxon>
    </lineage>
</organism>
<feature type="transmembrane region" description="Helical" evidence="1">
    <location>
        <begin position="7"/>
        <end position="27"/>
    </location>
</feature>
<keyword evidence="1" id="KW-0812">Transmembrane</keyword>
<dbReference type="KEGG" id="nneo:PQG83_02450"/>
<accession>A0AA96K112</accession>
<protein>
    <recommendedName>
        <fullName evidence="4">DUF1328 domain-containing protein</fullName>
    </recommendedName>
</protein>
<dbReference type="AlphaFoldDB" id="A0AA96K112"/>
<evidence type="ECO:0000313" key="3">
    <source>
        <dbReference type="Proteomes" id="UP001302494"/>
    </source>
</evidence>